<evidence type="ECO:0000313" key="2">
    <source>
        <dbReference type="EMBL" id="GAD47820.1"/>
    </source>
</evidence>
<sequence>MFRCEQSPRVVNQMHPAERAAPVPCQTGTGAAKTSSALYCSSASDKVDNQKDNRSKYEQMNSCGTHMEYYESQSPQHDKRNRNCQKHDTTP</sequence>
<protein>
    <submittedName>
        <fullName evidence="2">Uncharacterized protein</fullName>
    </submittedName>
</protein>
<gene>
    <name evidence="2" type="ORF">NT2_01_05940</name>
</gene>
<organism evidence="2 3">
    <name type="scientific">Caenibius tardaugens NBRC 16725</name>
    <dbReference type="NCBI Taxonomy" id="1219035"/>
    <lineage>
        <taxon>Bacteria</taxon>
        <taxon>Pseudomonadati</taxon>
        <taxon>Pseudomonadota</taxon>
        <taxon>Alphaproteobacteria</taxon>
        <taxon>Sphingomonadales</taxon>
        <taxon>Erythrobacteraceae</taxon>
        <taxon>Caenibius</taxon>
    </lineage>
</organism>
<evidence type="ECO:0000256" key="1">
    <source>
        <dbReference type="SAM" id="MobiDB-lite"/>
    </source>
</evidence>
<dbReference type="EMBL" id="BASZ01000001">
    <property type="protein sequence ID" value="GAD47820.1"/>
    <property type="molecule type" value="Genomic_DNA"/>
</dbReference>
<evidence type="ECO:0000313" key="3">
    <source>
        <dbReference type="Proteomes" id="UP000016568"/>
    </source>
</evidence>
<proteinExistence type="predicted"/>
<name>U2YHZ0_9SPHN</name>
<feature type="region of interest" description="Disordered" evidence="1">
    <location>
        <begin position="69"/>
        <end position="91"/>
    </location>
</feature>
<accession>U2YHZ0</accession>
<keyword evidence="3" id="KW-1185">Reference proteome</keyword>
<comment type="caution">
    <text evidence="2">The sequence shown here is derived from an EMBL/GenBank/DDBJ whole genome shotgun (WGS) entry which is preliminary data.</text>
</comment>
<dbReference type="Proteomes" id="UP000016568">
    <property type="component" value="Unassembled WGS sequence"/>
</dbReference>
<dbReference type="AlphaFoldDB" id="U2YHZ0"/>
<reference evidence="2 3" key="1">
    <citation type="submission" date="2013-09" db="EMBL/GenBank/DDBJ databases">
        <title>Whole genome shotgun sequence of Novosphingobium tardaugens NBRC 16725.</title>
        <authorList>
            <person name="Isaki S."/>
            <person name="Hosoyama A."/>
            <person name="Tsuchikane K."/>
            <person name="Katsumata H."/>
            <person name="Ando Y."/>
            <person name="Yamazaki S."/>
            <person name="Fujita N."/>
        </authorList>
    </citation>
    <scope>NUCLEOTIDE SEQUENCE [LARGE SCALE GENOMIC DNA]</scope>
    <source>
        <strain evidence="2 3">NBRC 16725</strain>
    </source>
</reference>